<evidence type="ECO:0000313" key="4">
    <source>
        <dbReference type="Proteomes" id="UP000192660"/>
    </source>
</evidence>
<keyword evidence="4" id="KW-1185">Reference proteome</keyword>
<organism evidence="3 4">
    <name type="scientific">Sulfobacillus thermosulfidooxidans (strain DSM 9293 / VKM B-1269 / AT-1)</name>
    <dbReference type="NCBI Taxonomy" id="929705"/>
    <lineage>
        <taxon>Bacteria</taxon>
        <taxon>Bacillati</taxon>
        <taxon>Bacillota</taxon>
        <taxon>Clostridia</taxon>
        <taxon>Eubacteriales</taxon>
        <taxon>Clostridiales Family XVII. Incertae Sedis</taxon>
        <taxon>Sulfobacillus</taxon>
    </lineage>
</organism>
<dbReference type="RefSeq" id="WP_084660835.1">
    <property type="nucleotide sequence ID" value="NZ_FWWY01000001.1"/>
</dbReference>
<proteinExistence type="predicted"/>
<dbReference type="EMBL" id="FWWY01000001">
    <property type="protein sequence ID" value="SMC02108.1"/>
    <property type="molecule type" value="Genomic_DNA"/>
</dbReference>
<dbReference type="InterPro" id="IPR041229">
    <property type="entry name" value="HEPN_Apea"/>
</dbReference>
<evidence type="ECO:0000259" key="1">
    <source>
        <dbReference type="Pfam" id="PF18739"/>
    </source>
</evidence>
<evidence type="ECO:0000313" key="3">
    <source>
        <dbReference type="EMBL" id="SMC02108.1"/>
    </source>
</evidence>
<reference evidence="4" key="1">
    <citation type="submission" date="2017-04" db="EMBL/GenBank/DDBJ databases">
        <authorList>
            <person name="Varghese N."/>
            <person name="Submissions S."/>
        </authorList>
    </citation>
    <scope>NUCLEOTIDE SEQUENCE [LARGE SCALE GENOMIC DNA]</scope>
    <source>
        <strain evidence="4">DSM 9293</strain>
    </source>
</reference>
<dbReference type="Pfam" id="PF18862">
    <property type="entry name" value="ApeA_NTD1"/>
    <property type="match status" value="1"/>
</dbReference>
<name>A0A1W1W755_SULTA</name>
<feature type="domain" description="Apea-like HEPN" evidence="1">
    <location>
        <begin position="289"/>
        <end position="425"/>
    </location>
</feature>
<protein>
    <submittedName>
        <fullName evidence="3">Uncharacterized protein</fullName>
    </submittedName>
</protein>
<dbReference type="InterPro" id="IPR041223">
    <property type="entry name" value="ApeA_NTD"/>
</dbReference>
<gene>
    <name evidence="3" type="ORF">SAMN00768000_0321</name>
</gene>
<dbReference type="Pfam" id="PF18739">
    <property type="entry name" value="HEPN_Apea"/>
    <property type="match status" value="1"/>
</dbReference>
<accession>A0A1W1W755</accession>
<sequence>MNSIIDRTLINDFEISGLWWMPTNPKIKWFGTVIFKHDAIIRTELWADHDLCDKFDVLHGLSQNGERITLFDLTYPNKHTGFSQQDIIISASYATKYVVIGDHISSDIVFNVISVHYTYVEQWIRQPISPSSSLANILSINCGYSSTLGAHIEICRTQSISTSLTTWTKMLEWTIQFSFDQGHKYDELLQTVFDMANLLTVLFGLAVYPVYVEIKLKNAQSLTVYSSTIPKKILDDVHPSSFVVPFCDFMACASTIVPTWFDNLNVYRPVIGLYTATLFGSQFSEFNFLAIIQALEGYHRRKYPEKKYMDDDAYTRVIASWLSQLPVSLKQPHKDSLKTRIKYGNEYSLRTRFKKLFTIITQSETEAIVSNYGETRFIEKVIDTRNYLTHYTQELTVRAAQGKELIHLTKRLRVFLLLLILKDLNIVLSPEHFTKDLKWQLD</sequence>
<feature type="domain" description="ApeA N-terminal" evidence="2">
    <location>
        <begin position="14"/>
        <end position="251"/>
    </location>
</feature>
<evidence type="ECO:0000259" key="2">
    <source>
        <dbReference type="Pfam" id="PF18862"/>
    </source>
</evidence>
<dbReference type="Proteomes" id="UP000192660">
    <property type="component" value="Unassembled WGS sequence"/>
</dbReference>
<dbReference type="OrthoDB" id="6198809at2"/>
<dbReference type="AlphaFoldDB" id="A0A1W1W755"/>